<gene>
    <name evidence="1" type="ORF">POCTA_138.1.T1040202</name>
</gene>
<keyword evidence="2" id="KW-1185">Reference proteome</keyword>
<name>A0A8S1WUU7_PAROT</name>
<evidence type="ECO:0000313" key="1">
    <source>
        <dbReference type="EMBL" id="CAD8193548.1"/>
    </source>
</evidence>
<accession>A0A8S1WUU7</accession>
<dbReference type="OMA" id="GVYKENG"/>
<protein>
    <submittedName>
        <fullName evidence="1">Uncharacterized protein</fullName>
    </submittedName>
</protein>
<dbReference type="OrthoDB" id="310788at2759"/>
<evidence type="ECO:0000313" key="2">
    <source>
        <dbReference type="Proteomes" id="UP000683925"/>
    </source>
</evidence>
<organism evidence="1 2">
    <name type="scientific">Paramecium octaurelia</name>
    <dbReference type="NCBI Taxonomy" id="43137"/>
    <lineage>
        <taxon>Eukaryota</taxon>
        <taxon>Sar</taxon>
        <taxon>Alveolata</taxon>
        <taxon>Ciliophora</taxon>
        <taxon>Intramacronucleata</taxon>
        <taxon>Oligohymenophorea</taxon>
        <taxon>Peniculida</taxon>
        <taxon>Parameciidae</taxon>
        <taxon>Paramecium</taxon>
    </lineage>
</organism>
<comment type="caution">
    <text evidence="1">The sequence shown here is derived from an EMBL/GenBank/DDBJ whole genome shotgun (WGS) entry which is preliminary data.</text>
</comment>
<dbReference type="EMBL" id="CAJJDP010000104">
    <property type="protein sequence ID" value="CAD8193548.1"/>
    <property type="molecule type" value="Genomic_DNA"/>
</dbReference>
<reference evidence="1" key="1">
    <citation type="submission" date="2021-01" db="EMBL/GenBank/DDBJ databases">
        <authorList>
            <consortium name="Genoscope - CEA"/>
            <person name="William W."/>
        </authorList>
    </citation>
    <scope>NUCLEOTIDE SEQUENCE</scope>
</reference>
<dbReference type="Proteomes" id="UP000683925">
    <property type="component" value="Unassembled WGS sequence"/>
</dbReference>
<dbReference type="AlphaFoldDB" id="A0A8S1WUU7"/>
<sequence>MIHQILQNNFPKQIQVTKEFQEGDGLTPNENDDYMLIKKKFQFKLSDNNEILYSIDGRIIRMDCYGAQQIMTNLEQINHLHWKGNWDQNFKKIGKWTAQWKDDYEGVGGLYNENGNKEGIWKEMINNFWDQAKVYEIGDYVNGIRQGVWIYVFENKKIGGGVYKENGLKNGKWLELGEKFQRSSQIIYEGDYQNGKKCGAWNTMYRGKGNYEFTKIGGGYFNEGQKDGDWIELSDFFSILSQVIYEGKYQFGKKYGRWNTQQRFSEESKFQQIGGGNFNEHGMKQGNWVELCSQFQSYIQITYSGDYQNGLKIGKWATLFKEYSGDKFRVIGGGSYDLKGVKNGVWVELCDRFYRNYQLIFQGEYQNGLKSGMWTSQFRSRIDDEYEKIGGGLYDLHGWKEGIWVELDDYFSRNAQVISKGKYKNNKKYGQWSTKFEGETIGGGFYNIEGMKEGYWIDLSDRYSEYIIEQLLYHFYRYNSYIYQGEYKNGRRSSKWTIVYYNETRYDGDTFQFRTKIGGGQFDNNGLKTGKWEELISDYNLCKQVTFIGEYQKGIKKGIWNTMLKESSILKLIGFGLFDEIGMRNGKWIEIADEFRNANQLIQSGEYKNGQKNGEWVIMLAAGKEHKECEIKERIHFSIGTNY</sequence>
<proteinExistence type="predicted"/>
<dbReference type="PANTHER" id="PTHR33706">
    <property type="entry name" value="MORN VARIANT REPEAT PROTEIN"/>
    <property type="match status" value="1"/>
</dbReference>
<dbReference type="PANTHER" id="PTHR33706:SF1">
    <property type="entry name" value="TPR REPEAT PROTEIN"/>
    <property type="match status" value="1"/>
</dbReference>